<evidence type="ECO:0000313" key="2">
    <source>
        <dbReference type="EMBL" id="KAK4176529.1"/>
    </source>
</evidence>
<proteinExistence type="predicted"/>
<comment type="caution">
    <text evidence="2">The sequence shown here is derived from an EMBL/GenBank/DDBJ whole genome shotgun (WGS) entry which is preliminary data.</text>
</comment>
<feature type="chain" id="PRO_5043053739" description="Secreted protein" evidence="1">
    <location>
        <begin position="18"/>
        <end position="125"/>
    </location>
</feature>
<gene>
    <name evidence="2" type="ORF">QBC36DRAFT_8115</name>
</gene>
<accession>A0AAN7A7T9</accession>
<feature type="signal peptide" evidence="1">
    <location>
        <begin position="1"/>
        <end position="17"/>
    </location>
</feature>
<evidence type="ECO:0000313" key="3">
    <source>
        <dbReference type="Proteomes" id="UP001302321"/>
    </source>
</evidence>
<keyword evidence="1" id="KW-0732">Signal</keyword>
<evidence type="ECO:0000256" key="1">
    <source>
        <dbReference type="SAM" id="SignalP"/>
    </source>
</evidence>
<reference evidence="2" key="1">
    <citation type="journal article" date="2023" name="Mol. Phylogenet. Evol.">
        <title>Genome-scale phylogeny and comparative genomics of the fungal order Sordariales.</title>
        <authorList>
            <person name="Hensen N."/>
            <person name="Bonometti L."/>
            <person name="Westerberg I."/>
            <person name="Brannstrom I.O."/>
            <person name="Guillou S."/>
            <person name="Cros-Aarteil S."/>
            <person name="Calhoun S."/>
            <person name="Haridas S."/>
            <person name="Kuo A."/>
            <person name="Mondo S."/>
            <person name="Pangilinan J."/>
            <person name="Riley R."/>
            <person name="LaButti K."/>
            <person name="Andreopoulos B."/>
            <person name="Lipzen A."/>
            <person name="Chen C."/>
            <person name="Yan M."/>
            <person name="Daum C."/>
            <person name="Ng V."/>
            <person name="Clum A."/>
            <person name="Steindorff A."/>
            <person name="Ohm R.A."/>
            <person name="Martin F."/>
            <person name="Silar P."/>
            <person name="Natvig D.O."/>
            <person name="Lalanne C."/>
            <person name="Gautier V."/>
            <person name="Ament-Velasquez S.L."/>
            <person name="Kruys A."/>
            <person name="Hutchinson M.I."/>
            <person name="Powell A.J."/>
            <person name="Barry K."/>
            <person name="Miller A.N."/>
            <person name="Grigoriev I.V."/>
            <person name="Debuchy R."/>
            <person name="Gladieux P."/>
            <person name="Hiltunen Thoren M."/>
            <person name="Johannesson H."/>
        </authorList>
    </citation>
    <scope>NUCLEOTIDE SEQUENCE</scope>
    <source>
        <strain evidence="2">CBS 892.96</strain>
    </source>
</reference>
<organism evidence="2 3">
    <name type="scientific">Triangularia setosa</name>
    <dbReference type="NCBI Taxonomy" id="2587417"/>
    <lineage>
        <taxon>Eukaryota</taxon>
        <taxon>Fungi</taxon>
        <taxon>Dikarya</taxon>
        <taxon>Ascomycota</taxon>
        <taxon>Pezizomycotina</taxon>
        <taxon>Sordariomycetes</taxon>
        <taxon>Sordariomycetidae</taxon>
        <taxon>Sordariales</taxon>
        <taxon>Podosporaceae</taxon>
        <taxon>Triangularia</taxon>
    </lineage>
</organism>
<name>A0AAN7A7T9_9PEZI</name>
<dbReference type="EMBL" id="MU866194">
    <property type="protein sequence ID" value="KAK4176529.1"/>
    <property type="molecule type" value="Genomic_DNA"/>
</dbReference>
<evidence type="ECO:0008006" key="4">
    <source>
        <dbReference type="Google" id="ProtNLM"/>
    </source>
</evidence>
<reference evidence="2" key="2">
    <citation type="submission" date="2023-05" db="EMBL/GenBank/DDBJ databases">
        <authorList>
            <consortium name="Lawrence Berkeley National Laboratory"/>
            <person name="Steindorff A."/>
            <person name="Hensen N."/>
            <person name="Bonometti L."/>
            <person name="Westerberg I."/>
            <person name="Brannstrom I.O."/>
            <person name="Guillou S."/>
            <person name="Cros-Aarteil S."/>
            <person name="Calhoun S."/>
            <person name="Haridas S."/>
            <person name="Kuo A."/>
            <person name="Mondo S."/>
            <person name="Pangilinan J."/>
            <person name="Riley R."/>
            <person name="Labutti K."/>
            <person name="Andreopoulos B."/>
            <person name="Lipzen A."/>
            <person name="Chen C."/>
            <person name="Yanf M."/>
            <person name="Daum C."/>
            <person name="Ng V."/>
            <person name="Clum A."/>
            <person name="Ohm R."/>
            <person name="Martin F."/>
            <person name="Silar P."/>
            <person name="Natvig D."/>
            <person name="Lalanne C."/>
            <person name="Gautier V."/>
            <person name="Ament-Velasquez S.L."/>
            <person name="Kruys A."/>
            <person name="Hutchinson M.I."/>
            <person name="Powell A.J."/>
            <person name="Barry K."/>
            <person name="Miller A.N."/>
            <person name="Grigoriev I.V."/>
            <person name="Debuchy R."/>
            <person name="Gladieux P."/>
            <person name="Thoren M.H."/>
            <person name="Johannesson H."/>
        </authorList>
    </citation>
    <scope>NUCLEOTIDE SEQUENCE</scope>
    <source>
        <strain evidence="2">CBS 892.96</strain>
    </source>
</reference>
<dbReference type="AlphaFoldDB" id="A0AAN7A7T9"/>
<keyword evidence="3" id="KW-1185">Reference proteome</keyword>
<sequence length="125" mass="13943">MHRGIQLGIFLSYSLLALDKQGNSDRTTQRPAPTSFARLSSVRNKRIDMQTTDKMFCISSLLAAWLPNAPAPAGTGLVKSHVMGFVWCQLVNFIHCLRLLCAPGLLHSLHQMELVIPPWLATNCW</sequence>
<protein>
    <recommendedName>
        <fullName evidence="4">Secreted protein</fullName>
    </recommendedName>
</protein>
<dbReference type="Proteomes" id="UP001302321">
    <property type="component" value="Unassembled WGS sequence"/>
</dbReference>